<dbReference type="Proteomes" id="UP000053477">
    <property type="component" value="Unassembled WGS sequence"/>
</dbReference>
<name>A0A0H2RQU6_9AGAM</name>
<keyword evidence="2" id="KW-0812">Transmembrane</keyword>
<feature type="transmembrane region" description="Helical" evidence="2">
    <location>
        <begin position="101"/>
        <end position="122"/>
    </location>
</feature>
<keyword evidence="4" id="KW-1185">Reference proteome</keyword>
<proteinExistence type="predicted"/>
<evidence type="ECO:0000313" key="4">
    <source>
        <dbReference type="Proteomes" id="UP000053477"/>
    </source>
</evidence>
<gene>
    <name evidence="3" type="ORF">SCHPADRAFT_320048</name>
</gene>
<dbReference type="AlphaFoldDB" id="A0A0H2RQU6"/>
<evidence type="ECO:0000256" key="2">
    <source>
        <dbReference type="SAM" id="Phobius"/>
    </source>
</evidence>
<dbReference type="STRING" id="27342.A0A0H2RQU6"/>
<keyword evidence="2" id="KW-1133">Transmembrane helix</keyword>
<feature type="compositionally biased region" description="Basic and acidic residues" evidence="1">
    <location>
        <begin position="1"/>
        <end position="26"/>
    </location>
</feature>
<organism evidence="3 4">
    <name type="scientific">Schizopora paradoxa</name>
    <dbReference type="NCBI Taxonomy" id="27342"/>
    <lineage>
        <taxon>Eukaryota</taxon>
        <taxon>Fungi</taxon>
        <taxon>Dikarya</taxon>
        <taxon>Basidiomycota</taxon>
        <taxon>Agaricomycotina</taxon>
        <taxon>Agaricomycetes</taxon>
        <taxon>Hymenochaetales</taxon>
        <taxon>Schizoporaceae</taxon>
        <taxon>Schizopora</taxon>
    </lineage>
</organism>
<dbReference type="PANTHER" id="PTHR35041:SF6">
    <property type="entry name" value="FORMYLMETHIONINE DEFORMYLASE-LIKE PROTEIN-RELATED"/>
    <property type="match status" value="1"/>
</dbReference>
<feature type="transmembrane region" description="Helical" evidence="2">
    <location>
        <begin position="468"/>
        <end position="490"/>
    </location>
</feature>
<feature type="transmembrane region" description="Helical" evidence="2">
    <location>
        <begin position="158"/>
        <end position="181"/>
    </location>
</feature>
<keyword evidence="2" id="KW-0472">Membrane</keyword>
<dbReference type="PANTHER" id="PTHR35041">
    <property type="entry name" value="MEDIATOR OF RNA POLYMERASE II TRANSCRIPTION SUBUNIT 1"/>
    <property type="match status" value="1"/>
</dbReference>
<feature type="transmembrane region" description="Helical" evidence="2">
    <location>
        <begin position="1003"/>
        <end position="1024"/>
    </location>
</feature>
<evidence type="ECO:0000313" key="3">
    <source>
        <dbReference type="EMBL" id="KLO14350.1"/>
    </source>
</evidence>
<evidence type="ECO:0008006" key="5">
    <source>
        <dbReference type="Google" id="ProtNLM"/>
    </source>
</evidence>
<sequence>MSEEPWRSETSFRSRPKQDNESEKGRYAPVTPRSMPEAPQKSGRFSGLLLMVALLILGTLLMVAHHLFYKHLNLKSIDADADELPTVLQSQGNVNFIGTTIAHGARIALAMAIGVAFAQLFWEVLRSGSHSIAQIDALVSVGQSPYQPSAFRAVRTSFSLFLISVIASATALVVVLSPGALTVSPDFERTRACTVPSIPQDVMKPDYVFDVDDAQYPFDSVFVDLLSTNSYFTPFAGDRNAICGGNGLSCSYNLSFLGAAVDCVDVTSQTNFTNGPFDPTENQPTSNDADVLIYSGDLFINDIIGVNVTINDLVKGTLQVAMCTAYNATYEVGLQGNPPTIQVFNVTRDAIVVFDNDTSFISTYTNRALEGLTGTVFGGPGGFTTIGASEASAPMVSSFFAATADGNHTFTTSPEQFVTTYIQNATLSLLSGNIPYNRSFDTASNLEDVNTTCSTLVNVYIYSSTRLLATYLAALGLTTLVVVYGSWLVLRNGREEKLVFSDVVGIALNDELFGLNGGLQEQSRVYLVGTERAQGQLLPASSEGGGLGKSQETMGALKQGSRFATTSNPSSILTVGKMALLILGTLLCMILQHLYYHYLNGKTPTSSLSASNSSNWKLDQTIVSDIGIALSYIAQVLLAVALSGTCVQLLWHTFRKRGHTIAQIDALMKAHNNPFSPPVFKALGASISVVLVALLAASTTVVSIFTPGSIKVSPTHSQTSDCSVQSPRNLSALTVTDSTSEVNYLSQLGGMFSAGSYLPPVVACDVGNNSLCSYNLQFTAPGFVCENVTASSNYTAFANARNLNTTGTINLFQAAIAPQINNLSMQVNVQTWDVKQAIYQSVNCTGVSRSYSVSLSQGPTTPASINVLDAQVTSPLLGNISQPSTFDVNYLGNILTALAELRFTIQNGATPEGMMQPNGAPVDTTAAVNFVGGSIGSYQLDGNITWRDNMSLALESFAQNASLSIFSGLIFNFNDNDRSVLQNSTTSCSYTFTAYEYTPFRLFVTYGFAIGVTALCVIWGAIAIGQNHVAEVMDFSRILRSVLNERLYMAKEVLSDETRLKADESPEGNFYPSLT</sequence>
<dbReference type="OrthoDB" id="3198553at2759"/>
<feature type="transmembrane region" description="Helical" evidence="2">
    <location>
        <begin position="578"/>
        <end position="598"/>
    </location>
</feature>
<feature type="transmembrane region" description="Helical" evidence="2">
    <location>
        <begin position="626"/>
        <end position="651"/>
    </location>
</feature>
<feature type="transmembrane region" description="Helical" evidence="2">
    <location>
        <begin position="682"/>
        <end position="705"/>
    </location>
</feature>
<dbReference type="InParanoid" id="A0A0H2RQU6"/>
<reference evidence="3 4" key="1">
    <citation type="submission" date="2015-04" db="EMBL/GenBank/DDBJ databases">
        <title>Complete genome sequence of Schizopora paradoxa KUC8140, a cosmopolitan wood degrader in East Asia.</title>
        <authorList>
            <consortium name="DOE Joint Genome Institute"/>
            <person name="Min B."/>
            <person name="Park H."/>
            <person name="Jang Y."/>
            <person name="Kim J.-J."/>
            <person name="Kim K.H."/>
            <person name="Pangilinan J."/>
            <person name="Lipzen A."/>
            <person name="Riley R."/>
            <person name="Grigoriev I.V."/>
            <person name="Spatafora J.W."/>
            <person name="Choi I.-G."/>
        </authorList>
    </citation>
    <scope>NUCLEOTIDE SEQUENCE [LARGE SCALE GENOMIC DNA]</scope>
    <source>
        <strain evidence="3 4">KUC8140</strain>
    </source>
</reference>
<feature type="region of interest" description="Disordered" evidence="1">
    <location>
        <begin position="1"/>
        <end position="39"/>
    </location>
</feature>
<feature type="transmembrane region" description="Helical" evidence="2">
    <location>
        <begin position="45"/>
        <end position="68"/>
    </location>
</feature>
<dbReference type="EMBL" id="KQ085945">
    <property type="protein sequence ID" value="KLO14350.1"/>
    <property type="molecule type" value="Genomic_DNA"/>
</dbReference>
<protein>
    <recommendedName>
        <fullName evidence="5">Transmembrane protein</fullName>
    </recommendedName>
</protein>
<accession>A0A0H2RQU6</accession>
<evidence type="ECO:0000256" key="1">
    <source>
        <dbReference type="SAM" id="MobiDB-lite"/>
    </source>
</evidence>